<dbReference type="OrthoDB" id="662444at2"/>
<dbReference type="Gene3D" id="1.10.443.10">
    <property type="entry name" value="Intergrase catalytic core"/>
    <property type="match status" value="1"/>
</dbReference>
<keyword evidence="1" id="KW-0233">DNA recombination</keyword>
<dbReference type="InterPro" id="IPR011010">
    <property type="entry name" value="DNA_brk_join_enz"/>
</dbReference>
<dbReference type="GO" id="GO:0006310">
    <property type="term" value="P:DNA recombination"/>
    <property type="evidence" value="ECO:0007669"/>
    <property type="project" value="UniProtKB-KW"/>
</dbReference>
<feature type="domain" description="Tyr recombinase" evidence="2">
    <location>
        <begin position="55"/>
        <end position="178"/>
    </location>
</feature>
<geneLocation type="plasmid" evidence="3 4">
    <name>pBN4</name>
</geneLocation>
<evidence type="ECO:0000313" key="4">
    <source>
        <dbReference type="Proteomes" id="UP000215158"/>
    </source>
</evidence>
<evidence type="ECO:0000256" key="1">
    <source>
        <dbReference type="ARBA" id="ARBA00023172"/>
    </source>
</evidence>
<dbReference type="Pfam" id="PF00589">
    <property type="entry name" value="Phage_integrase"/>
    <property type="match status" value="1"/>
</dbReference>
<dbReference type="SUPFAM" id="SSF56349">
    <property type="entry name" value="DNA breaking-rejoining enzymes"/>
    <property type="match status" value="1"/>
</dbReference>
<dbReference type="GO" id="GO:0003677">
    <property type="term" value="F:DNA binding"/>
    <property type="evidence" value="ECO:0007669"/>
    <property type="project" value="InterPro"/>
</dbReference>
<evidence type="ECO:0000313" key="3">
    <source>
        <dbReference type="EMBL" id="ASW04314.1"/>
    </source>
</evidence>
<proteinExistence type="predicted"/>
<dbReference type="InterPro" id="IPR002104">
    <property type="entry name" value="Integrase_catalytic"/>
</dbReference>
<sequence length="178" mass="19749">MSSASSCVARADSRPTLSRALAFRFVVIFSSRAAVESQPQISSQHCRGSPYGITADCPMFSPDEIKTAKRLRPQQCYRHARLCNYALPAGLRVSEATGLARSDVDLEQRLHTRCAKFGKSRWVPIHRTTAEALHRYVRKRDRDLLAGNTEAFFEFDYGRPAGSGANSEGESVRVVGNK</sequence>
<dbReference type="KEGG" id="parb:CJU94_39905"/>
<keyword evidence="4" id="KW-1185">Reference proteome</keyword>
<dbReference type="AlphaFoldDB" id="A0A248VZ89"/>
<name>A0A248VZ89_9BURK</name>
<reference evidence="3 4" key="1">
    <citation type="submission" date="2017-08" db="EMBL/GenBank/DDBJ databases">
        <title>Identification and genetic characteristics of simultaneous BTEX- and naphthalene-degrading Paraburkholderia sp. BN5 isolated from petroleum-contaminated soil.</title>
        <authorList>
            <person name="Lee Y."/>
            <person name="Jeon C.O."/>
        </authorList>
    </citation>
    <scope>NUCLEOTIDE SEQUENCE [LARGE SCALE GENOMIC DNA]</scope>
    <source>
        <strain evidence="3 4">BN5</strain>
        <plasmid evidence="3 4">pBN4</plasmid>
    </source>
</reference>
<dbReference type="Proteomes" id="UP000215158">
    <property type="component" value="Plasmid pBN4"/>
</dbReference>
<organism evidence="3 4">
    <name type="scientific">Paraburkholderia aromaticivorans</name>
    <dbReference type="NCBI Taxonomy" id="2026199"/>
    <lineage>
        <taxon>Bacteria</taxon>
        <taxon>Pseudomonadati</taxon>
        <taxon>Pseudomonadota</taxon>
        <taxon>Betaproteobacteria</taxon>
        <taxon>Burkholderiales</taxon>
        <taxon>Burkholderiaceae</taxon>
        <taxon>Paraburkholderia</taxon>
    </lineage>
</organism>
<dbReference type="PROSITE" id="PS51898">
    <property type="entry name" value="TYR_RECOMBINASE"/>
    <property type="match status" value="1"/>
</dbReference>
<accession>A0A248VZ89</accession>
<evidence type="ECO:0000259" key="2">
    <source>
        <dbReference type="PROSITE" id="PS51898"/>
    </source>
</evidence>
<dbReference type="EMBL" id="CP022994">
    <property type="protein sequence ID" value="ASW04314.1"/>
    <property type="molecule type" value="Genomic_DNA"/>
</dbReference>
<gene>
    <name evidence="3" type="ORF">CJU94_39905</name>
</gene>
<keyword evidence="3" id="KW-0614">Plasmid</keyword>
<dbReference type="GO" id="GO:0015074">
    <property type="term" value="P:DNA integration"/>
    <property type="evidence" value="ECO:0007669"/>
    <property type="project" value="InterPro"/>
</dbReference>
<dbReference type="InterPro" id="IPR013762">
    <property type="entry name" value="Integrase-like_cat_sf"/>
</dbReference>
<protein>
    <recommendedName>
        <fullName evidence="2">Tyr recombinase domain-containing protein</fullName>
    </recommendedName>
</protein>